<evidence type="ECO:0000313" key="1">
    <source>
        <dbReference type="EMBL" id="ALS25150.1"/>
    </source>
</evidence>
<keyword evidence="2" id="KW-1185">Reference proteome</keyword>
<dbReference type="OrthoDB" id="3399139at2"/>
<dbReference type="PIRSF" id="PIRSF035042">
    <property type="entry name" value="UCP035042_thirdx"/>
    <property type="match status" value="1"/>
</dbReference>
<dbReference type="CDD" id="cd03062">
    <property type="entry name" value="TRX_Fd_Sucrase"/>
    <property type="match status" value="1"/>
</dbReference>
<gene>
    <name evidence="1" type="ORF">IJ22_48880</name>
</gene>
<dbReference type="Gene3D" id="3.40.30.10">
    <property type="entry name" value="Glutaredoxin"/>
    <property type="match status" value="1"/>
</dbReference>
<dbReference type="STRING" id="162209.IJ22_48880"/>
<name>A0A0U2WFL4_9BACL</name>
<dbReference type="EMBL" id="CP013652">
    <property type="protein sequence ID" value="ALS25150.1"/>
    <property type="molecule type" value="Genomic_DNA"/>
</dbReference>
<dbReference type="PANTHER" id="PTHR31902">
    <property type="entry name" value="ACTIN PATCHES DISTAL PROTEIN 1"/>
    <property type="match status" value="1"/>
</dbReference>
<dbReference type="SUPFAM" id="SSF52833">
    <property type="entry name" value="Thioredoxin-like"/>
    <property type="match status" value="1"/>
</dbReference>
<organism evidence="1 2">
    <name type="scientific">Paenibacillus naphthalenovorans</name>
    <dbReference type="NCBI Taxonomy" id="162209"/>
    <lineage>
        <taxon>Bacteria</taxon>
        <taxon>Bacillati</taxon>
        <taxon>Bacillota</taxon>
        <taxon>Bacilli</taxon>
        <taxon>Bacillales</taxon>
        <taxon>Paenibacillaceae</taxon>
        <taxon>Paenibacillus</taxon>
    </lineage>
</organism>
<reference evidence="1 2" key="2">
    <citation type="journal article" date="2016" name="Genome Announc.">
        <title>Complete Genome Sequences of Two Interactive Moderate Thermophiles, Paenibacillus napthalenovorans 32O-Y and Paenibacillus sp. 32O-W.</title>
        <authorList>
            <person name="Butler R.R.III."/>
            <person name="Wang J."/>
            <person name="Stark B.C."/>
            <person name="Pombert J.F."/>
        </authorList>
    </citation>
    <scope>NUCLEOTIDE SEQUENCE [LARGE SCALE GENOMIC DNA]</scope>
    <source>
        <strain evidence="1 2">32O-Y</strain>
    </source>
</reference>
<dbReference type="InterPro" id="IPR036249">
    <property type="entry name" value="Thioredoxin-like_sf"/>
</dbReference>
<dbReference type="AlphaFoldDB" id="A0A0U2WFL4"/>
<proteinExistence type="predicted"/>
<dbReference type="Pfam" id="PF06999">
    <property type="entry name" value="Suc_Fer-like"/>
    <property type="match status" value="1"/>
</dbReference>
<dbReference type="PATRIC" id="fig|162209.4.peg.5161"/>
<dbReference type="KEGG" id="pnp:IJ22_48880"/>
<dbReference type="PANTHER" id="PTHR31902:SF22">
    <property type="entry name" value="SLL1203 PROTEIN"/>
    <property type="match status" value="1"/>
</dbReference>
<dbReference type="RefSeq" id="WP_062410579.1">
    <property type="nucleotide sequence ID" value="NZ_CP013652.1"/>
</dbReference>
<accession>A0A0U2WFL4</accession>
<dbReference type="InterPro" id="IPR010350">
    <property type="entry name" value="Aim32/Apd1-like_bac"/>
</dbReference>
<reference evidence="2" key="1">
    <citation type="submission" date="2015-12" db="EMBL/GenBank/DDBJ databases">
        <title>Complete genome sequences of two moderately thermophilic Paenibacillus species.</title>
        <authorList>
            <person name="Butler R.III."/>
            <person name="Wang J."/>
            <person name="Stark B.C."/>
            <person name="Pombert J.-F."/>
        </authorList>
    </citation>
    <scope>NUCLEOTIDE SEQUENCE [LARGE SCALE GENOMIC DNA]</scope>
    <source>
        <strain evidence="2">32O-Y</strain>
    </source>
</reference>
<evidence type="ECO:0000313" key="2">
    <source>
        <dbReference type="Proteomes" id="UP000061660"/>
    </source>
</evidence>
<dbReference type="Proteomes" id="UP000061660">
    <property type="component" value="Chromosome"/>
</dbReference>
<dbReference type="InterPro" id="IPR009737">
    <property type="entry name" value="Aim32/Apd1-like"/>
</dbReference>
<protein>
    <submittedName>
        <fullName evidence="1">Sucrase/ferredoxin-like protein</fullName>
    </submittedName>
</protein>
<sequence length="331" mass="37554">METNSIIEDRCLSDCHEQDLCAAVSKMVREDPIGSAAGHERYLFVEVPVPWDYDVTASRHFPKGFMEVLKRAAENAPKFRFLSFVSDAHPSPAGYRRVMYFQKPLPPFARYEKKEYVAPEAELNALAEALLNGSELMNRYESYRFHSENVRDLFVCTHGSHDVCCGRFGYPMYKMLEDHYAVKSSGKLRVWRASHFGGHRFAPTIADLPEGRYWAQVEPEDLDTLVLRQGPFSDISRKYRGWGGVGKYEQMVEREIFLREGWGWLDYNKKGTVLREEGHSAVVRIDYSSADGTVSGAYEGTVVSAGTIKMGGCGSALKDVQQYQVSRLTKL</sequence>